<comment type="subcellular location">
    <subcellularLocation>
        <location evidence="1">Cell inner membrane</location>
        <topology evidence="1">Multi-pass membrane protein</topology>
    </subcellularLocation>
</comment>
<keyword evidence="6 9" id="KW-1133">Transmembrane helix</keyword>
<evidence type="ECO:0000256" key="3">
    <source>
        <dbReference type="ARBA" id="ARBA00022475"/>
    </source>
</evidence>
<feature type="transmembrane region" description="Helical" evidence="9">
    <location>
        <begin position="86"/>
        <end position="107"/>
    </location>
</feature>
<keyword evidence="7 9" id="KW-0472">Membrane</keyword>
<keyword evidence="5 9" id="KW-0812">Transmembrane</keyword>
<dbReference type="PANTHER" id="PTHR35011">
    <property type="entry name" value="2,3-DIKETO-L-GULONATE TRAP TRANSPORTER SMALL PERMEASE PROTEIN YIAM"/>
    <property type="match status" value="1"/>
</dbReference>
<dbReference type="InterPro" id="IPR055348">
    <property type="entry name" value="DctQ"/>
</dbReference>
<evidence type="ECO:0000256" key="6">
    <source>
        <dbReference type="ARBA" id="ARBA00022989"/>
    </source>
</evidence>
<dbReference type="PANTHER" id="PTHR35011:SF2">
    <property type="entry name" value="2,3-DIKETO-L-GULONATE TRAP TRANSPORTER SMALL PERMEASE PROTEIN YIAM"/>
    <property type="match status" value="1"/>
</dbReference>
<evidence type="ECO:0000256" key="8">
    <source>
        <dbReference type="ARBA" id="ARBA00038436"/>
    </source>
</evidence>
<keyword evidence="3" id="KW-1003">Cell membrane</keyword>
<dbReference type="GO" id="GO:0022857">
    <property type="term" value="F:transmembrane transporter activity"/>
    <property type="evidence" value="ECO:0007669"/>
    <property type="project" value="TreeGrafter"/>
</dbReference>
<evidence type="ECO:0000313" key="12">
    <source>
        <dbReference type="Proteomes" id="UP000263642"/>
    </source>
</evidence>
<comment type="similarity">
    <text evidence="8">Belongs to the TRAP transporter small permease family.</text>
</comment>
<gene>
    <name evidence="11" type="ORF">DIT97_31405</name>
</gene>
<feature type="domain" description="Tripartite ATP-independent periplasmic transporters DctQ component" evidence="10">
    <location>
        <begin position="24"/>
        <end position="152"/>
    </location>
</feature>
<reference evidence="11 12" key="1">
    <citation type="journal article" date="2018" name="Nat. Biotechnol.">
        <title>A standardized bacterial taxonomy based on genome phylogeny substantially revises the tree of life.</title>
        <authorList>
            <person name="Parks D.H."/>
            <person name="Chuvochina M."/>
            <person name="Waite D.W."/>
            <person name="Rinke C."/>
            <person name="Skarshewski A."/>
            <person name="Chaumeil P.A."/>
            <person name="Hugenholtz P."/>
        </authorList>
    </citation>
    <scope>NUCLEOTIDE SEQUENCE [LARGE SCALE GENOMIC DNA]</scope>
    <source>
        <strain evidence="11">UBA9375</strain>
    </source>
</reference>
<protein>
    <submittedName>
        <fullName evidence="11">C4-dicarboxylate ABC transporter substrate-binding protein</fullName>
    </submittedName>
</protein>
<dbReference type="GO" id="GO:0015740">
    <property type="term" value="P:C4-dicarboxylate transport"/>
    <property type="evidence" value="ECO:0007669"/>
    <property type="project" value="TreeGrafter"/>
</dbReference>
<evidence type="ECO:0000259" key="10">
    <source>
        <dbReference type="Pfam" id="PF04290"/>
    </source>
</evidence>
<proteinExistence type="inferred from homology"/>
<evidence type="ECO:0000256" key="7">
    <source>
        <dbReference type="ARBA" id="ARBA00023136"/>
    </source>
</evidence>
<evidence type="ECO:0000256" key="5">
    <source>
        <dbReference type="ARBA" id="ARBA00022692"/>
    </source>
</evidence>
<dbReference type="InterPro" id="IPR007387">
    <property type="entry name" value="TRAP_DctQ"/>
</dbReference>
<dbReference type="EMBL" id="DQAY01000194">
    <property type="protein sequence ID" value="HCO27291.1"/>
    <property type="molecule type" value="Genomic_DNA"/>
</dbReference>
<dbReference type="Proteomes" id="UP000263642">
    <property type="component" value="Unassembled WGS sequence"/>
</dbReference>
<dbReference type="Pfam" id="PF04290">
    <property type="entry name" value="DctQ"/>
    <property type="match status" value="1"/>
</dbReference>
<evidence type="ECO:0000256" key="2">
    <source>
        <dbReference type="ARBA" id="ARBA00022448"/>
    </source>
</evidence>
<keyword evidence="2" id="KW-0813">Transport</keyword>
<accession>A0A3D3REN7</accession>
<feature type="transmembrane region" description="Helical" evidence="9">
    <location>
        <begin position="47"/>
        <end position="65"/>
    </location>
</feature>
<evidence type="ECO:0000256" key="1">
    <source>
        <dbReference type="ARBA" id="ARBA00004429"/>
    </source>
</evidence>
<comment type="caution">
    <text evidence="11">The sequence shown here is derived from an EMBL/GenBank/DDBJ whole genome shotgun (WGS) entry which is preliminary data.</text>
</comment>
<dbReference type="GO" id="GO:0005886">
    <property type="term" value="C:plasma membrane"/>
    <property type="evidence" value="ECO:0007669"/>
    <property type="project" value="UniProtKB-SubCell"/>
</dbReference>
<dbReference type="AlphaFoldDB" id="A0A3D3REN7"/>
<feature type="transmembrane region" description="Helical" evidence="9">
    <location>
        <begin position="12"/>
        <end position="41"/>
    </location>
</feature>
<name>A0A3D3REN7_9PLAN</name>
<evidence type="ECO:0000313" key="11">
    <source>
        <dbReference type="EMBL" id="HCO27291.1"/>
    </source>
</evidence>
<dbReference type="RefSeq" id="WP_154934352.1">
    <property type="nucleotide sequence ID" value="NZ_CAXBMG010000033.1"/>
</dbReference>
<sequence length="176" mass="19979">MNRLFQLIQKIEAFLLAWSIIAIAALSIGNVFCRAVLGFSLSFTGELSQFLIIIVTFVGLSYAASRGRHIRMTAFYDQLNQRWRKILMIAISGLTALLMLLLAWYAFEYIFTVRFLETVSPVLQVPLYLVYLFVPLGLLLSAIQYGLTVLKNLTSPDVYISYSQKDEYETTVVGEL</sequence>
<organism evidence="11 12">
    <name type="scientific">Gimesia maris</name>
    <dbReference type="NCBI Taxonomy" id="122"/>
    <lineage>
        <taxon>Bacteria</taxon>
        <taxon>Pseudomonadati</taxon>
        <taxon>Planctomycetota</taxon>
        <taxon>Planctomycetia</taxon>
        <taxon>Planctomycetales</taxon>
        <taxon>Planctomycetaceae</taxon>
        <taxon>Gimesia</taxon>
    </lineage>
</organism>
<feature type="transmembrane region" description="Helical" evidence="9">
    <location>
        <begin position="127"/>
        <end position="147"/>
    </location>
</feature>
<keyword evidence="4" id="KW-0997">Cell inner membrane</keyword>
<evidence type="ECO:0000256" key="9">
    <source>
        <dbReference type="SAM" id="Phobius"/>
    </source>
</evidence>
<evidence type="ECO:0000256" key="4">
    <source>
        <dbReference type="ARBA" id="ARBA00022519"/>
    </source>
</evidence>